<sequence length="177" mass="18596">MPDVSQHLATLPSTRDAVAARRGRNLRRVGIVALIALVLAALAGALGPRAATTTASGGGYELSVRHGQITRPGLPVPLEITVERTGGFDGPVTVSVSRGLLDRLDFNNWSPNADGESVGPDRVEYEFTPPRGDELHVLLDARTAPGQLPSLRRYAVAVVDSGGAVLAEATFRMAVLP</sequence>
<dbReference type="STRING" id="419479.SAMN04488563_7034"/>
<feature type="transmembrane region" description="Helical" evidence="1">
    <location>
        <begin position="29"/>
        <end position="47"/>
    </location>
</feature>
<keyword evidence="1" id="KW-1133">Transmembrane helix</keyword>
<evidence type="ECO:0000313" key="2">
    <source>
        <dbReference type="EMBL" id="SDU87863.1"/>
    </source>
</evidence>
<gene>
    <name evidence="2" type="ORF">SAMN04488563_7034</name>
</gene>
<keyword evidence="1" id="KW-0472">Membrane</keyword>
<accession>A0A1H2M3M5</accession>
<reference evidence="3" key="1">
    <citation type="submission" date="2016-10" db="EMBL/GenBank/DDBJ databases">
        <authorList>
            <person name="Varghese N."/>
            <person name="Submissions S."/>
        </authorList>
    </citation>
    <scope>NUCLEOTIDE SEQUENCE [LARGE SCALE GENOMIC DNA]</scope>
    <source>
        <strain evidence="3">DSM 45079</strain>
    </source>
</reference>
<evidence type="ECO:0000256" key="1">
    <source>
        <dbReference type="SAM" id="Phobius"/>
    </source>
</evidence>
<organism evidence="2 3">
    <name type="scientific">Jiangella alkaliphila</name>
    <dbReference type="NCBI Taxonomy" id="419479"/>
    <lineage>
        <taxon>Bacteria</taxon>
        <taxon>Bacillati</taxon>
        <taxon>Actinomycetota</taxon>
        <taxon>Actinomycetes</taxon>
        <taxon>Jiangellales</taxon>
        <taxon>Jiangellaceae</taxon>
        <taxon>Jiangella</taxon>
    </lineage>
</organism>
<dbReference type="EMBL" id="LT629791">
    <property type="protein sequence ID" value="SDU87863.1"/>
    <property type="molecule type" value="Genomic_DNA"/>
</dbReference>
<name>A0A1H2M3M5_9ACTN</name>
<keyword evidence="3" id="KW-1185">Reference proteome</keyword>
<keyword evidence="1" id="KW-0812">Transmembrane</keyword>
<proteinExistence type="predicted"/>
<dbReference type="AlphaFoldDB" id="A0A1H2M3M5"/>
<dbReference type="Proteomes" id="UP000182977">
    <property type="component" value="Chromosome I"/>
</dbReference>
<evidence type="ECO:0000313" key="3">
    <source>
        <dbReference type="Proteomes" id="UP000182977"/>
    </source>
</evidence>
<protein>
    <submittedName>
        <fullName evidence="2">Uncharacterized protein</fullName>
    </submittedName>
</protein>